<proteinExistence type="predicted"/>
<organism evidence="4 5">
    <name type="scientific">Propionispora vibrioides</name>
    <dbReference type="NCBI Taxonomy" id="112903"/>
    <lineage>
        <taxon>Bacteria</taxon>
        <taxon>Bacillati</taxon>
        <taxon>Bacillota</taxon>
        <taxon>Negativicutes</taxon>
        <taxon>Selenomonadales</taxon>
        <taxon>Sporomusaceae</taxon>
        <taxon>Propionispora</taxon>
    </lineage>
</organism>
<feature type="chain" id="PRO_5011703446" evidence="2">
    <location>
        <begin position="29"/>
        <end position="607"/>
    </location>
</feature>
<dbReference type="Pfam" id="PF05580">
    <property type="entry name" value="Peptidase_S55"/>
    <property type="match status" value="1"/>
</dbReference>
<gene>
    <name evidence="4" type="ORF">SAMN04490178_10256</name>
</gene>
<dbReference type="Proteomes" id="UP000198847">
    <property type="component" value="Unassembled WGS sequence"/>
</dbReference>
<keyword evidence="5" id="KW-1185">Reference proteome</keyword>
<keyword evidence="2" id="KW-0732">Signal</keyword>
<evidence type="ECO:0000313" key="4">
    <source>
        <dbReference type="EMBL" id="SEO44369.1"/>
    </source>
</evidence>
<feature type="region of interest" description="Disordered" evidence="1">
    <location>
        <begin position="532"/>
        <end position="567"/>
    </location>
</feature>
<name>A0A1H8PQQ6_9FIRM</name>
<dbReference type="SUPFAM" id="SSF50494">
    <property type="entry name" value="Trypsin-like serine proteases"/>
    <property type="match status" value="1"/>
</dbReference>
<dbReference type="AlphaFoldDB" id="A0A1H8PQQ6"/>
<dbReference type="STRING" id="112903.SAMN04490178_10256"/>
<dbReference type="InterPro" id="IPR008763">
    <property type="entry name" value="Peptidase_S55"/>
</dbReference>
<feature type="domain" description="Peptidase S55" evidence="3">
    <location>
        <begin position="1"/>
        <end position="145"/>
    </location>
</feature>
<dbReference type="EMBL" id="FODY01000002">
    <property type="protein sequence ID" value="SEO44369.1"/>
    <property type="molecule type" value="Genomic_DNA"/>
</dbReference>
<accession>A0A1H8PQQ6</accession>
<dbReference type="InterPro" id="IPR009003">
    <property type="entry name" value="Peptidase_S1_PA"/>
</dbReference>
<reference evidence="4 5" key="1">
    <citation type="submission" date="2016-10" db="EMBL/GenBank/DDBJ databases">
        <authorList>
            <person name="de Groot N.N."/>
        </authorList>
    </citation>
    <scope>NUCLEOTIDE SEQUENCE [LARGE SCALE GENOMIC DNA]</scope>
    <source>
        <strain evidence="4 5">DSM 13305</strain>
    </source>
</reference>
<evidence type="ECO:0000313" key="5">
    <source>
        <dbReference type="Proteomes" id="UP000198847"/>
    </source>
</evidence>
<dbReference type="PROSITE" id="PS51494">
    <property type="entry name" value="SPOIVB"/>
    <property type="match status" value="1"/>
</dbReference>
<protein>
    <submittedName>
        <fullName evidence="4">SpoIVB peptidase S55</fullName>
    </submittedName>
</protein>
<evidence type="ECO:0000256" key="1">
    <source>
        <dbReference type="SAM" id="MobiDB-lite"/>
    </source>
</evidence>
<feature type="signal peptide" evidence="2">
    <location>
        <begin position="1"/>
        <end position="28"/>
    </location>
</feature>
<evidence type="ECO:0000256" key="2">
    <source>
        <dbReference type="SAM" id="SignalP"/>
    </source>
</evidence>
<evidence type="ECO:0000259" key="3">
    <source>
        <dbReference type="PROSITE" id="PS51494"/>
    </source>
</evidence>
<sequence>MIFLITMWKRCLTIVAIFVLLPLTAAQAYPSILPLDEVKPGMKGIAKTVVSGTNIEEFNVEVLNVMKNPGSGDLILVRTSGAVIDQTGGIVQGMSGSPVYIDGKLVGAIAYGWPLSDHTVGMVTPIADMLKLWDLGATEKVSVGSGNAGERQNLLPAATPLMVSGLSDHAMTMLQDKLSPYKLFPYAVGSQPDATEGQAAALEPGSAVGIELVRGDVSVGAIGTVTYTEGNKVLAFGHPFLQRGKASYLLTDATIYTVVNGLESGFKVGSTGNLLGMVTQDRKAGIAGTVGQYPSVIPMRITVTDTDVNKIQDDAVQVVQNEELAPILSATTAYSVMEKAMDRIGTGSAKVSFEISARNMPGETLRRENMFYSPVNIGEMAVSEFFEALNLLMTNPYNPVDIMDVKMQVTVNQERQTASIVSAQAKATAAKPGETVPIQVKLKPYRSEPVTITVNYTVPKEQAAGPLLLEVRGGGMIPLTQLLLKKQGLDVELKNLKTKAKNMTFADSINEFTSRDRNNAIVVEVLDTGVMPEGTADPGKAGSDDKAGLFPVGESAEHSAGDSGTLKGALTAGTTEAVKPKTSATTDYIIDNDAQVLINVVTDHKSK</sequence>